<feature type="non-terminal residue" evidence="1">
    <location>
        <position position="320"/>
    </location>
</feature>
<keyword evidence="2" id="KW-1185">Reference proteome</keyword>
<accession>A0A9N9D7Q1</accession>
<reference evidence="1" key="1">
    <citation type="submission" date="2021-06" db="EMBL/GenBank/DDBJ databases">
        <authorList>
            <person name="Kallberg Y."/>
            <person name="Tangrot J."/>
            <person name="Rosling A."/>
        </authorList>
    </citation>
    <scope>NUCLEOTIDE SEQUENCE</scope>
    <source>
        <strain evidence="1">AZ414A</strain>
    </source>
</reference>
<protein>
    <submittedName>
        <fullName evidence="1">3860_t:CDS:1</fullName>
    </submittedName>
</protein>
<evidence type="ECO:0000313" key="1">
    <source>
        <dbReference type="EMBL" id="CAG8625818.1"/>
    </source>
</evidence>
<proteinExistence type="predicted"/>
<name>A0A9N9D7Q1_9GLOM</name>
<comment type="caution">
    <text evidence="1">The sequence shown here is derived from an EMBL/GenBank/DDBJ whole genome shotgun (WGS) entry which is preliminary data.</text>
</comment>
<dbReference type="PANTHER" id="PTHR47718">
    <property type="entry name" value="OS01G0519700 PROTEIN"/>
    <property type="match status" value="1"/>
</dbReference>
<dbReference type="EMBL" id="CAJVPK010003312">
    <property type="protein sequence ID" value="CAG8625818.1"/>
    <property type="molecule type" value="Genomic_DNA"/>
</dbReference>
<dbReference type="Proteomes" id="UP000789706">
    <property type="component" value="Unassembled WGS sequence"/>
</dbReference>
<feature type="non-terminal residue" evidence="1">
    <location>
        <position position="1"/>
    </location>
</feature>
<dbReference type="PANTHER" id="PTHR47718:SF3">
    <property type="entry name" value="PROTEIN FAR1-RELATED SEQUENCE 5-LIKE"/>
    <property type="match status" value="1"/>
</dbReference>
<dbReference type="AlphaFoldDB" id="A0A9N9D7Q1"/>
<organism evidence="1 2">
    <name type="scientific">Diversispora eburnea</name>
    <dbReference type="NCBI Taxonomy" id="1213867"/>
    <lineage>
        <taxon>Eukaryota</taxon>
        <taxon>Fungi</taxon>
        <taxon>Fungi incertae sedis</taxon>
        <taxon>Mucoromycota</taxon>
        <taxon>Glomeromycotina</taxon>
        <taxon>Glomeromycetes</taxon>
        <taxon>Diversisporales</taxon>
        <taxon>Diversisporaceae</taxon>
        <taxon>Diversispora</taxon>
    </lineage>
</organism>
<dbReference type="OrthoDB" id="2426743at2759"/>
<gene>
    <name evidence="1" type="ORF">DEBURN_LOCUS10563</name>
</gene>
<sequence>EEITDVEHLRKEFESSSGSDSENCMLFRLEIGNEFEDWNSAEKHVEKHTTEVSFEVVKCRLEKNKLGEIVYFIFECKSSRQYCAKKKTDVEDTRECESVKMNCLWKVNLGLASGIIHVTSMCKEYNHLLLENFENRNIVSNHRLTSEVLEEIEFLINVSCGTGPIICALQKLFSDARIHPKNIYNTICLFRRDQKIMKTDATETYEKLIKLQREEIQSTQCVESYNVLIKKSVNSSTTLFKLDTQIQLQLNKEEQFERQEEQINKNPTVSLPNVIRRYFKRIDSIIKKYLTPRVLKMQHCQMNKSLLYRVKKIENWKIHE</sequence>
<evidence type="ECO:0000313" key="2">
    <source>
        <dbReference type="Proteomes" id="UP000789706"/>
    </source>
</evidence>